<evidence type="ECO:0000256" key="3">
    <source>
        <dbReference type="ARBA" id="ARBA00030602"/>
    </source>
</evidence>
<evidence type="ECO:0000313" key="6">
    <source>
        <dbReference type="Proteomes" id="UP000716446"/>
    </source>
</evidence>
<dbReference type="GO" id="GO:0016740">
    <property type="term" value="F:transferase activity"/>
    <property type="evidence" value="ECO:0007669"/>
    <property type="project" value="UniProtKB-KW"/>
</dbReference>
<dbReference type="EMBL" id="CAIJEN010000005">
    <property type="protein sequence ID" value="CAD0086763.1"/>
    <property type="molecule type" value="Genomic_DNA"/>
</dbReference>
<organism evidence="5 6">
    <name type="scientific">Aureobasidium vineae</name>
    <dbReference type="NCBI Taxonomy" id="2773715"/>
    <lineage>
        <taxon>Eukaryota</taxon>
        <taxon>Fungi</taxon>
        <taxon>Dikarya</taxon>
        <taxon>Ascomycota</taxon>
        <taxon>Pezizomycotina</taxon>
        <taxon>Dothideomycetes</taxon>
        <taxon>Dothideomycetidae</taxon>
        <taxon>Dothideales</taxon>
        <taxon>Saccotheciaceae</taxon>
        <taxon>Aureobasidium</taxon>
    </lineage>
</organism>
<dbReference type="InterPro" id="IPR009288">
    <property type="entry name" value="AIG2-like_dom"/>
</dbReference>
<dbReference type="SUPFAM" id="SSF110857">
    <property type="entry name" value="Gamma-glutamyl cyclotransferase-like"/>
    <property type="match status" value="1"/>
</dbReference>
<comment type="similarity">
    <text evidence="1">Belongs to the gamma-glutamylcyclotransferase family.</text>
</comment>
<keyword evidence="6" id="KW-1185">Reference proteome</keyword>
<dbReference type="AlphaFoldDB" id="A0A9N8JEU5"/>
<evidence type="ECO:0000259" key="4">
    <source>
        <dbReference type="Pfam" id="PF06094"/>
    </source>
</evidence>
<dbReference type="InterPro" id="IPR013024">
    <property type="entry name" value="GGCT-like"/>
</dbReference>
<dbReference type="Gene3D" id="3.10.490.10">
    <property type="entry name" value="Gamma-glutamyl cyclotransferase-like"/>
    <property type="match status" value="1"/>
</dbReference>
<comment type="caution">
    <text evidence="5">The sequence shown here is derived from an EMBL/GenBank/DDBJ whole genome shotgun (WGS) entry which is preliminary data.</text>
</comment>
<dbReference type="Pfam" id="PF06094">
    <property type="entry name" value="GGACT"/>
    <property type="match status" value="1"/>
</dbReference>
<evidence type="ECO:0000256" key="2">
    <source>
        <dbReference type="ARBA" id="ARBA00022679"/>
    </source>
</evidence>
<feature type="domain" description="Gamma-glutamylcyclotransferase AIG2-like" evidence="4">
    <location>
        <begin position="218"/>
        <end position="311"/>
    </location>
</feature>
<dbReference type="InterPro" id="IPR036568">
    <property type="entry name" value="GGCT-like_sf"/>
</dbReference>
<dbReference type="CDD" id="cd06661">
    <property type="entry name" value="GGCT_like"/>
    <property type="match status" value="1"/>
</dbReference>
<reference evidence="5" key="1">
    <citation type="submission" date="2020-06" db="EMBL/GenBank/DDBJ databases">
        <authorList>
            <person name="Onetto C."/>
        </authorList>
    </citation>
    <scope>NUCLEOTIDE SEQUENCE</scope>
</reference>
<gene>
    <name evidence="5" type="ORF">AWRI4619_LOCUS4283</name>
</gene>
<dbReference type="Proteomes" id="UP000716446">
    <property type="component" value="Unassembled WGS sequence"/>
</dbReference>
<dbReference type="PANTHER" id="PTHR31544:SF4">
    <property type="entry name" value="GAMMA-GLUTAMYLCYCLOTRANSFERASE-RELATED"/>
    <property type="match status" value="1"/>
</dbReference>
<proteinExistence type="inferred from homology"/>
<keyword evidence="2" id="KW-0808">Transferase</keyword>
<dbReference type="PANTHER" id="PTHR31544">
    <property type="entry name" value="AIG2-LIKE PROTEIN D"/>
    <property type="match status" value="1"/>
</dbReference>
<dbReference type="InterPro" id="IPR045038">
    <property type="entry name" value="AIG2-like"/>
</dbReference>
<accession>A0A9N8JEU5</accession>
<name>A0A9N8JEU5_9PEZI</name>
<protein>
    <recommendedName>
        <fullName evidence="3">Putative gamma-glutamylcyclotransferase</fullName>
    </recommendedName>
</protein>
<evidence type="ECO:0000313" key="5">
    <source>
        <dbReference type="EMBL" id="CAD0086763.1"/>
    </source>
</evidence>
<sequence length="324" mass="36314">METDFLLQELERMGANAADFEDDEISEVDINRWRTLFSTTYEDAENSIKAYRADIDRQRFSGELWLELRASKEAQGFDREACEYALFCRSKVMNADTPTTSPRSAHSLANDTLSGLILGGPLSTPEDARDIAGFTPTVAKAESEDSSASFCYVTAEEEQRIRKGLGDRGVSFEPWFITINVAAKHHSALPKLGVDDTTMPQHRLNNITDLTQQYPILYFFYGTLAQPEVLKRVLESEHEPNPSSLQPAHVLGGKITNLGQYRALVNSSSDSRVSGHAFMVQSENQERALRLHETKLYEVVRCDIWLSGRSVPVKGLTFRLAASR</sequence>
<evidence type="ECO:0000256" key="1">
    <source>
        <dbReference type="ARBA" id="ARBA00008861"/>
    </source>
</evidence>